<dbReference type="OMA" id="FIMCIEM"/>
<dbReference type="InterPro" id="IPR000477">
    <property type="entry name" value="RT_dom"/>
</dbReference>
<organism evidence="2">
    <name type="scientific">Absidia glauca</name>
    <name type="common">Pin mould</name>
    <dbReference type="NCBI Taxonomy" id="4829"/>
    <lineage>
        <taxon>Eukaryota</taxon>
        <taxon>Fungi</taxon>
        <taxon>Fungi incertae sedis</taxon>
        <taxon>Mucoromycota</taxon>
        <taxon>Mucoromycotina</taxon>
        <taxon>Mucoromycetes</taxon>
        <taxon>Mucorales</taxon>
        <taxon>Cunninghamellaceae</taxon>
        <taxon>Absidia</taxon>
    </lineage>
</organism>
<sequence length="317" mass="35469">MMSQHYVRIKTESSLPVSLSHTHTSPLYRDSSQGDPPSPQLFNLAFEPLLPGINHTIAGYQMLPRPLAGMVPIPSIKFTAYADDILVLCNSPRDFDAFFTLYQLYARAFNAKLNPGKLLAFMLAGQQPLSTIKRHLGRYQVNKWYSEADPLPLSYLGYPLLYSRNQGHSLLSKLVVSISRSTQLHNQRQLSILGRATVTNTLILSKLWHILRLVPIPLRFLAQIRSIIIRFTSRHTFPAIGYAKLLKPKYTTPPSPSPSTSKLHVSFNAAGGSLSSQTHSTTIARCSALLSCYPLLVRKNWDIVPPPVSLRRFPPSI</sequence>
<evidence type="ECO:0000313" key="3">
    <source>
        <dbReference type="Proteomes" id="UP000078561"/>
    </source>
</evidence>
<feature type="domain" description="Reverse transcriptase" evidence="1">
    <location>
        <begin position="1"/>
        <end position="160"/>
    </location>
</feature>
<dbReference type="AlphaFoldDB" id="A0A168S2K5"/>
<dbReference type="OrthoDB" id="2417874at2759"/>
<evidence type="ECO:0000259" key="1">
    <source>
        <dbReference type="PROSITE" id="PS50878"/>
    </source>
</evidence>
<protein>
    <recommendedName>
        <fullName evidence="1">Reverse transcriptase domain-containing protein</fullName>
    </recommendedName>
</protein>
<proteinExistence type="predicted"/>
<dbReference type="Proteomes" id="UP000078561">
    <property type="component" value="Unassembled WGS sequence"/>
</dbReference>
<accession>A0A168S2K5</accession>
<gene>
    <name evidence="2" type="primary">ABSGL_13359.1 scaffold 13664</name>
</gene>
<keyword evidence="3" id="KW-1185">Reference proteome</keyword>
<evidence type="ECO:0000313" key="2">
    <source>
        <dbReference type="EMBL" id="SAM07716.1"/>
    </source>
</evidence>
<dbReference type="PROSITE" id="PS50878">
    <property type="entry name" value="RT_POL"/>
    <property type="match status" value="1"/>
</dbReference>
<name>A0A168S2K5_ABSGL</name>
<reference evidence="2" key="1">
    <citation type="submission" date="2016-04" db="EMBL/GenBank/DDBJ databases">
        <authorList>
            <person name="Evans L.H."/>
            <person name="Alamgir A."/>
            <person name="Owens N."/>
            <person name="Weber N.D."/>
            <person name="Virtaneva K."/>
            <person name="Barbian K."/>
            <person name="Babar A."/>
            <person name="Rosenke K."/>
        </authorList>
    </citation>
    <scope>NUCLEOTIDE SEQUENCE [LARGE SCALE GENOMIC DNA]</scope>
    <source>
        <strain evidence="2">CBS 101.48</strain>
    </source>
</reference>
<dbReference type="InParanoid" id="A0A168S2K5"/>
<dbReference type="Pfam" id="PF00078">
    <property type="entry name" value="RVT_1"/>
    <property type="match status" value="1"/>
</dbReference>
<dbReference type="EMBL" id="LT554761">
    <property type="protein sequence ID" value="SAM07716.1"/>
    <property type="molecule type" value="Genomic_DNA"/>
</dbReference>